<evidence type="ECO:0000256" key="1">
    <source>
        <dbReference type="SAM" id="MobiDB-lite"/>
    </source>
</evidence>
<organism evidence="2 3">
    <name type="scientific">Biomphalaria pfeifferi</name>
    <name type="common">Bloodfluke planorb</name>
    <name type="synonym">Freshwater snail</name>
    <dbReference type="NCBI Taxonomy" id="112525"/>
    <lineage>
        <taxon>Eukaryota</taxon>
        <taxon>Metazoa</taxon>
        <taxon>Spiralia</taxon>
        <taxon>Lophotrochozoa</taxon>
        <taxon>Mollusca</taxon>
        <taxon>Gastropoda</taxon>
        <taxon>Heterobranchia</taxon>
        <taxon>Euthyneura</taxon>
        <taxon>Panpulmonata</taxon>
        <taxon>Hygrophila</taxon>
        <taxon>Lymnaeoidea</taxon>
        <taxon>Planorbidae</taxon>
        <taxon>Biomphalaria</taxon>
    </lineage>
</organism>
<comment type="caution">
    <text evidence="2">The sequence shown here is derived from an EMBL/GenBank/DDBJ whole genome shotgun (WGS) entry which is preliminary data.</text>
</comment>
<dbReference type="InterPro" id="IPR053819">
    <property type="entry name" value="TEADIR3_omega_loop"/>
</dbReference>
<feature type="compositionally biased region" description="Polar residues" evidence="1">
    <location>
        <begin position="229"/>
        <end position="253"/>
    </location>
</feature>
<feature type="region of interest" description="Disordered" evidence="1">
    <location>
        <begin position="226"/>
        <end position="258"/>
    </location>
</feature>
<dbReference type="AlphaFoldDB" id="A0AAD8BEE9"/>
<reference evidence="2" key="2">
    <citation type="submission" date="2023-04" db="EMBL/GenBank/DDBJ databases">
        <authorList>
            <person name="Bu L."/>
            <person name="Lu L."/>
            <person name="Laidemitt M.R."/>
            <person name="Zhang S.M."/>
            <person name="Mutuku M."/>
            <person name="Mkoji G."/>
            <person name="Steinauer M."/>
            <person name="Loker E.S."/>
        </authorList>
    </citation>
    <scope>NUCLEOTIDE SEQUENCE</scope>
    <source>
        <strain evidence="2">KasaAsao</strain>
        <tissue evidence="2">Whole Snail</tissue>
    </source>
</reference>
<reference evidence="2" key="1">
    <citation type="journal article" date="2023" name="PLoS Negl. Trop. Dis.">
        <title>A genome sequence for Biomphalaria pfeifferi, the major vector snail for the human-infecting parasite Schistosoma mansoni.</title>
        <authorList>
            <person name="Bu L."/>
            <person name="Lu L."/>
            <person name="Laidemitt M.R."/>
            <person name="Zhang S.M."/>
            <person name="Mutuku M."/>
            <person name="Mkoji G."/>
            <person name="Steinauer M."/>
            <person name="Loker E.S."/>
        </authorList>
    </citation>
    <scope>NUCLEOTIDE SEQUENCE</scope>
    <source>
        <strain evidence="2">KasaAsao</strain>
    </source>
</reference>
<keyword evidence="3" id="KW-1185">Reference proteome</keyword>
<evidence type="ECO:0000313" key="2">
    <source>
        <dbReference type="EMBL" id="KAK0053082.1"/>
    </source>
</evidence>
<sequence length="403" mass="45919">MHDHDPGSSNFLTRSSYHLTDDMVSETVTKPQQYLHQLHHHHLHHHSIQQHHHQHSLHPLHQQHHRLPQHDPPQQPHSYPHHDIEFSVAHLYHQSYHHPVRPTLPPQQTYSAAFPSSEYAASGSCGIYNEQEEFEDVDEEDISEMDDAELLQTYEQYRRRFRSHDPDVTSQLLHFAEMVSADIQKFFGRSKGHEDGCDVYEDKWAATKSGRELYYADLLRIAQGDTEPANKTTRKSFTSPSTSNTDQTRTSRYTGKRNVSAGIGPLSELFQFGLQNYSTQKTHCHSKTKGNHVVPGHKGRVTPMQERNLPASFWCEPCSVFNNQGQTESCVQPVFGTVPRCEPYGDQARHEMVGQNPMMATSKLPDFTDLVESWQRGGGGTGVTDTGHDRRHQPGSSMTPHGM</sequence>
<feature type="region of interest" description="Disordered" evidence="1">
    <location>
        <begin position="373"/>
        <end position="403"/>
    </location>
</feature>
<evidence type="ECO:0000313" key="3">
    <source>
        <dbReference type="Proteomes" id="UP001233172"/>
    </source>
</evidence>
<feature type="region of interest" description="Disordered" evidence="1">
    <location>
        <begin position="37"/>
        <end position="81"/>
    </location>
</feature>
<protein>
    <submittedName>
        <fullName evidence="2">Lateral signaling target protein 2</fullName>
    </submittedName>
</protein>
<name>A0AAD8BEE9_BIOPF</name>
<feature type="compositionally biased region" description="Polar residues" evidence="1">
    <location>
        <begin position="394"/>
        <end position="403"/>
    </location>
</feature>
<gene>
    <name evidence="2" type="ORF">Bpfe_017459</name>
</gene>
<dbReference type="EMBL" id="JASAOG010000089">
    <property type="protein sequence ID" value="KAK0053082.1"/>
    <property type="molecule type" value="Genomic_DNA"/>
</dbReference>
<dbReference type="Proteomes" id="UP001233172">
    <property type="component" value="Unassembled WGS sequence"/>
</dbReference>
<proteinExistence type="predicted"/>
<feature type="compositionally biased region" description="Basic residues" evidence="1">
    <location>
        <begin position="37"/>
        <end position="67"/>
    </location>
</feature>
<dbReference type="Pfam" id="PF15238">
    <property type="entry name" value="TEADIR3"/>
    <property type="match status" value="1"/>
</dbReference>
<accession>A0AAD8BEE9</accession>